<proteinExistence type="predicted"/>
<dbReference type="PANTHER" id="PTHR31190:SF378">
    <property type="entry name" value="ETHYLENE-RESPONSIVE TRANSCRIPTION FACTOR 2"/>
    <property type="match status" value="1"/>
</dbReference>
<dbReference type="InterPro" id="IPR001471">
    <property type="entry name" value="AP2/ERF_dom"/>
</dbReference>
<protein>
    <recommendedName>
        <fullName evidence="8">AP2/ERF domain-containing protein</fullName>
    </recommendedName>
</protein>
<dbReference type="Proteomes" id="UP001454036">
    <property type="component" value="Unassembled WGS sequence"/>
</dbReference>
<evidence type="ECO:0000256" key="3">
    <source>
        <dbReference type="ARBA" id="ARBA00023015"/>
    </source>
</evidence>
<keyword evidence="2" id="KW-0611">Plant defense</keyword>
<dbReference type="PRINTS" id="PR00367">
    <property type="entry name" value="ETHRSPELEMNT"/>
</dbReference>
<comment type="subcellular location">
    <subcellularLocation>
        <location evidence="1">Nucleus</location>
    </subcellularLocation>
</comment>
<keyword evidence="6" id="KW-0539">Nucleus</keyword>
<gene>
    <name evidence="9" type="ORF">LIER_03100</name>
</gene>
<evidence type="ECO:0000313" key="10">
    <source>
        <dbReference type="Proteomes" id="UP001454036"/>
    </source>
</evidence>
<feature type="domain" description="AP2/ERF" evidence="8">
    <location>
        <begin position="153"/>
        <end position="211"/>
    </location>
</feature>
<comment type="caution">
    <text evidence="9">The sequence shown here is derived from an EMBL/GenBank/DDBJ whole genome shotgun (WGS) entry which is preliminary data.</text>
</comment>
<dbReference type="PROSITE" id="PS51032">
    <property type="entry name" value="AP2_ERF"/>
    <property type="match status" value="1"/>
</dbReference>
<dbReference type="EMBL" id="BAABME010000366">
    <property type="protein sequence ID" value="GAA0142135.1"/>
    <property type="molecule type" value="Genomic_DNA"/>
</dbReference>
<dbReference type="Gene3D" id="3.30.730.10">
    <property type="entry name" value="AP2/ERF domain"/>
    <property type="match status" value="1"/>
</dbReference>
<dbReference type="GO" id="GO:0006952">
    <property type="term" value="P:defense response"/>
    <property type="evidence" value="ECO:0007669"/>
    <property type="project" value="UniProtKB-KW"/>
</dbReference>
<sequence>MESYNSNNPDRHDCDLAILDSISRHLLDDFPNDPQNLMLQNDCFNFDWLQFSGLENTILKQEPEMSSGPPESFSAMSSSSSPQCFNFDWLQFGDLEITILKTEPEMNSKSPKILNFSPMSTTPPSTINFSTISPPEIMMEPSQIEVVPPGGKHYRGVRRRPWGKYAAEIRDPAKNGARVWLGTYETAEDAAFAYDIASFRMRGSRALLNFPLRINTGEPEPVRIRSKRSQASPGSSSSSTTKSGSTKRTKMEVGV</sequence>
<evidence type="ECO:0000256" key="4">
    <source>
        <dbReference type="ARBA" id="ARBA00023125"/>
    </source>
</evidence>
<accession>A0AAV3NRZ6</accession>
<evidence type="ECO:0000256" key="1">
    <source>
        <dbReference type="ARBA" id="ARBA00004123"/>
    </source>
</evidence>
<dbReference type="CDD" id="cd00018">
    <property type="entry name" value="AP2"/>
    <property type="match status" value="1"/>
</dbReference>
<organism evidence="9 10">
    <name type="scientific">Lithospermum erythrorhizon</name>
    <name type="common">Purple gromwell</name>
    <name type="synonym">Lithospermum officinale var. erythrorhizon</name>
    <dbReference type="NCBI Taxonomy" id="34254"/>
    <lineage>
        <taxon>Eukaryota</taxon>
        <taxon>Viridiplantae</taxon>
        <taxon>Streptophyta</taxon>
        <taxon>Embryophyta</taxon>
        <taxon>Tracheophyta</taxon>
        <taxon>Spermatophyta</taxon>
        <taxon>Magnoliopsida</taxon>
        <taxon>eudicotyledons</taxon>
        <taxon>Gunneridae</taxon>
        <taxon>Pentapetalae</taxon>
        <taxon>asterids</taxon>
        <taxon>lamiids</taxon>
        <taxon>Boraginales</taxon>
        <taxon>Boraginaceae</taxon>
        <taxon>Boraginoideae</taxon>
        <taxon>Lithospermeae</taxon>
        <taxon>Lithospermum</taxon>
    </lineage>
</organism>
<evidence type="ECO:0000313" key="9">
    <source>
        <dbReference type="EMBL" id="GAA0142135.1"/>
    </source>
</evidence>
<evidence type="ECO:0000259" key="8">
    <source>
        <dbReference type="PROSITE" id="PS51032"/>
    </source>
</evidence>
<dbReference type="PANTHER" id="PTHR31190">
    <property type="entry name" value="DNA-BINDING DOMAIN"/>
    <property type="match status" value="1"/>
</dbReference>
<keyword evidence="4" id="KW-0238">DNA-binding</keyword>
<dbReference type="InterPro" id="IPR036955">
    <property type="entry name" value="AP2/ERF_dom_sf"/>
</dbReference>
<feature type="compositionally biased region" description="Low complexity" evidence="7">
    <location>
        <begin position="229"/>
        <end position="246"/>
    </location>
</feature>
<evidence type="ECO:0000256" key="5">
    <source>
        <dbReference type="ARBA" id="ARBA00023163"/>
    </source>
</evidence>
<reference evidence="9 10" key="1">
    <citation type="submission" date="2024-01" db="EMBL/GenBank/DDBJ databases">
        <title>The complete chloroplast genome sequence of Lithospermum erythrorhizon: insights into the phylogenetic relationship among Boraginaceae species and the maternal lineages of purple gromwells.</title>
        <authorList>
            <person name="Okada T."/>
            <person name="Watanabe K."/>
        </authorList>
    </citation>
    <scope>NUCLEOTIDE SEQUENCE [LARGE SCALE GENOMIC DNA]</scope>
</reference>
<evidence type="ECO:0000256" key="6">
    <source>
        <dbReference type="ARBA" id="ARBA00023242"/>
    </source>
</evidence>
<dbReference type="GO" id="GO:0003700">
    <property type="term" value="F:DNA-binding transcription factor activity"/>
    <property type="evidence" value="ECO:0007669"/>
    <property type="project" value="InterPro"/>
</dbReference>
<name>A0AAV3NRZ6_LITER</name>
<dbReference type="SMART" id="SM00380">
    <property type="entry name" value="AP2"/>
    <property type="match status" value="1"/>
</dbReference>
<evidence type="ECO:0000256" key="2">
    <source>
        <dbReference type="ARBA" id="ARBA00022821"/>
    </source>
</evidence>
<feature type="region of interest" description="Disordered" evidence="7">
    <location>
        <begin position="217"/>
        <end position="255"/>
    </location>
</feature>
<dbReference type="Pfam" id="PF00847">
    <property type="entry name" value="AP2"/>
    <property type="match status" value="1"/>
</dbReference>
<dbReference type="GO" id="GO:0005634">
    <property type="term" value="C:nucleus"/>
    <property type="evidence" value="ECO:0007669"/>
    <property type="project" value="UniProtKB-SubCell"/>
</dbReference>
<keyword evidence="10" id="KW-1185">Reference proteome</keyword>
<evidence type="ECO:0000256" key="7">
    <source>
        <dbReference type="SAM" id="MobiDB-lite"/>
    </source>
</evidence>
<dbReference type="InterPro" id="IPR016177">
    <property type="entry name" value="DNA-bd_dom_sf"/>
</dbReference>
<dbReference type="InterPro" id="IPR044808">
    <property type="entry name" value="ERF_plant"/>
</dbReference>
<dbReference type="GO" id="GO:0009873">
    <property type="term" value="P:ethylene-activated signaling pathway"/>
    <property type="evidence" value="ECO:0007669"/>
    <property type="project" value="InterPro"/>
</dbReference>
<keyword evidence="3" id="KW-0805">Transcription regulation</keyword>
<dbReference type="SUPFAM" id="SSF54171">
    <property type="entry name" value="DNA-binding domain"/>
    <property type="match status" value="1"/>
</dbReference>
<dbReference type="FunFam" id="3.30.730.10:FF:000001">
    <property type="entry name" value="Ethylene-responsive transcription factor 2"/>
    <property type="match status" value="1"/>
</dbReference>
<dbReference type="AlphaFoldDB" id="A0AAV3NRZ6"/>
<dbReference type="GO" id="GO:0003677">
    <property type="term" value="F:DNA binding"/>
    <property type="evidence" value="ECO:0007669"/>
    <property type="project" value="UniProtKB-KW"/>
</dbReference>
<keyword evidence="5" id="KW-0804">Transcription</keyword>